<feature type="compositionally biased region" description="Polar residues" evidence="6">
    <location>
        <begin position="1"/>
        <end position="11"/>
    </location>
</feature>
<evidence type="ECO:0000256" key="6">
    <source>
        <dbReference type="SAM" id="MobiDB-lite"/>
    </source>
</evidence>
<feature type="transmembrane region" description="Helical" evidence="7">
    <location>
        <begin position="265"/>
        <end position="285"/>
    </location>
</feature>
<comment type="subcellular location">
    <subcellularLocation>
        <location evidence="1">Membrane</location>
        <topology evidence="1">Multi-pass membrane protein</topology>
    </subcellularLocation>
</comment>
<feature type="region of interest" description="Disordered" evidence="6">
    <location>
        <begin position="1"/>
        <end position="22"/>
    </location>
</feature>
<feature type="transmembrane region" description="Helical" evidence="7">
    <location>
        <begin position="376"/>
        <end position="398"/>
    </location>
</feature>
<feature type="transmembrane region" description="Helical" evidence="7">
    <location>
        <begin position="350"/>
        <end position="369"/>
    </location>
</feature>
<dbReference type="EMBL" id="GL996503">
    <property type="protein sequence ID" value="EGW31437.1"/>
    <property type="molecule type" value="Genomic_DNA"/>
</dbReference>
<dbReference type="KEGG" id="spaa:SPAPADRAFT_140616"/>
<dbReference type="STRING" id="619300.G3AQ90"/>
<evidence type="ECO:0000256" key="1">
    <source>
        <dbReference type="ARBA" id="ARBA00004141"/>
    </source>
</evidence>
<keyword evidence="10" id="KW-1185">Reference proteome</keyword>
<feature type="transmembrane region" description="Helical" evidence="7">
    <location>
        <begin position="451"/>
        <end position="472"/>
    </location>
</feature>
<dbReference type="Pfam" id="PF01490">
    <property type="entry name" value="Aa_trans"/>
    <property type="match status" value="1"/>
</dbReference>
<evidence type="ECO:0000256" key="4">
    <source>
        <dbReference type="ARBA" id="ARBA00022989"/>
    </source>
</evidence>
<feature type="transmembrane region" description="Helical" evidence="7">
    <location>
        <begin position="632"/>
        <end position="655"/>
    </location>
</feature>
<dbReference type="AlphaFoldDB" id="G3AQ90"/>
<feature type="transmembrane region" description="Helical" evidence="7">
    <location>
        <begin position="492"/>
        <end position="517"/>
    </location>
</feature>
<evidence type="ECO:0000259" key="8">
    <source>
        <dbReference type="Pfam" id="PF01490"/>
    </source>
</evidence>
<evidence type="ECO:0000313" key="10">
    <source>
        <dbReference type="Proteomes" id="UP000000709"/>
    </source>
</evidence>
<evidence type="ECO:0000256" key="7">
    <source>
        <dbReference type="SAM" id="Phobius"/>
    </source>
</evidence>
<feature type="transmembrane region" description="Helical" evidence="7">
    <location>
        <begin position="311"/>
        <end position="330"/>
    </location>
</feature>
<dbReference type="GO" id="GO:0005774">
    <property type="term" value="C:vacuolar membrane"/>
    <property type="evidence" value="ECO:0007669"/>
    <property type="project" value="TreeGrafter"/>
</dbReference>
<feature type="transmembrane region" description="Helical" evidence="7">
    <location>
        <begin position="418"/>
        <end position="439"/>
    </location>
</feature>
<evidence type="ECO:0000256" key="2">
    <source>
        <dbReference type="ARBA" id="ARBA00008066"/>
    </source>
</evidence>
<protein>
    <recommendedName>
        <fullName evidence="8">Amino acid transporter transmembrane domain-containing protein</fullName>
    </recommendedName>
</protein>
<keyword evidence="4 7" id="KW-1133">Transmembrane helix</keyword>
<accession>G3AQ90</accession>
<dbReference type="PANTHER" id="PTHR22950">
    <property type="entry name" value="AMINO ACID TRANSPORTER"/>
    <property type="match status" value="1"/>
</dbReference>
<reference evidence="9 10" key="1">
    <citation type="journal article" date="2011" name="Proc. Natl. Acad. Sci. U.S.A.">
        <title>Comparative genomics of xylose-fermenting fungi for enhanced biofuel production.</title>
        <authorList>
            <person name="Wohlbach D.J."/>
            <person name="Kuo A."/>
            <person name="Sato T.K."/>
            <person name="Potts K.M."/>
            <person name="Salamov A.A."/>
            <person name="LaButti K.M."/>
            <person name="Sun H."/>
            <person name="Clum A."/>
            <person name="Pangilinan J.L."/>
            <person name="Lindquist E.A."/>
            <person name="Lucas S."/>
            <person name="Lapidus A."/>
            <person name="Jin M."/>
            <person name="Gunawan C."/>
            <person name="Balan V."/>
            <person name="Dale B.E."/>
            <person name="Jeffries T.W."/>
            <person name="Zinkel R."/>
            <person name="Barry K.W."/>
            <person name="Grigoriev I.V."/>
            <person name="Gasch A.P."/>
        </authorList>
    </citation>
    <scope>NUCLEOTIDE SEQUENCE [LARGE SCALE GENOMIC DNA]</scope>
    <source>
        <strain evidence="10">NRRL Y-27907 / 11-Y1</strain>
    </source>
</reference>
<dbReference type="GeneID" id="18870308"/>
<evidence type="ECO:0000313" key="9">
    <source>
        <dbReference type="EMBL" id="EGW31437.1"/>
    </source>
</evidence>
<keyword evidence="5 7" id="KW-0472">Membrane</keyword>
<feature type="transmembrane region" description="Helical" evidence="7">
    <location>
        <begin position="568"/>
        <end position="586"/>
    </location>
</feature>
<dbReference type="OMA" id="YNPQVKW"/>
<organism evidence="10">
    <name type="scientific">Spathaspora passalidarum (strain NRRL Y-27907 / 11-Y1)</name>
    <dbReference type="NCBI Taxonomy" id="619300"/>
    <lineage>
        <taxon>Eukaryota</taxon>
        <taxon>Fungi</taxon>
        <taxon>Dikarya</taxon>
        <taxon>Ascomycota</taxon>
        <taxon>Saccharomycotina</taxon>
        <taxon>Pichiomycetes</taxon>
        <taxon>Debaryomycetaceae</taxon>
        <taxon>Spathaspora</taxon>
    </lineage>
</organism>
<keyword evidence="3 7" id="KW-0812">Transmembrane</keyword>
<gene>
    <name evidence="9" type="ORF">SPAPADRAFT_140616</name>
</gene>
<feature type="transmembrane region" description="Helical" evidence="7">
    <location>
        <begin position="592"/>
        <end position="611"/>
    </location>
</feature>
<dbReference type="HOGENOM" id="CLU_009646_3_2_1"/>
<feature type="domain" description="Amino acid transporter transmembrane" evidence="8">
    <location>
        <begin position="233"/>
        <end position="655"/>
    </location>
</feature>
<dbReference type="PANTHER" id="PTHR22950:SF666">
    <property type="entry name" value="VACUOLAR AMINO ACID TRANSPORTER 4"/>
    <property type="match status" value="1"/>
</dbReference>
<dbReference type="RefSeq" id="XP_007376215.1">
    <property type="nucleotide sequence ID" value="XM_007376153.1"/>
</dbReference>
<dbReference type="InParanoid" id="G3AQ90"/>
<comment type="similarity">
    <text evidence="2">Belongs to the amino acid/polyamine transporter 2 family.</text>
</comment>
<evidence type="ECO:0000256" key="3">
    <source>
        <dbReference type="ARBA" id="ARBA00022692"/>
    </source>
</evidence>
<dbReference type="eggNOG" id="KOG1304">
    <property type="taxonomic scope" value="Eukaryota"/>
</dbReference>
<dbReference type="InterPro" id="IPR013057">
    <property type="entry name" value="AA_transpt_TM"/>
</dbReference>
<name>G3AQ90_SPAPN</name>
<dbReference type="OrthoDB" id="1684102at2759"/>
<sequence>MSLPNNNSFSATPPPIRSTTPTISLRSAASNSNMPTAGSPSQSYDEQISNLNSVYSTVDFKTIGKHLVNPEDSLKLQGGDVARRLYHQMENTPAGVTFVGDENGGAKKRTRSSSFSTYLEETRRGSTASDINVPGGFRREFLINQSIKKNQTPPNFLTRNFIEFLSIYGHFAGEDFTDDDEDETDNLSDASYEDVFDEESSLLGRERRGGAGYGIHQIPKPKSKVVKAQAHGTASIGKAFFLVFKSLVGSGVLFLPRAFYNGGLLFSIITLSLFGLITFFCYMILIDSKNHLKLTSFGELGYKTYGKPLKFCILISIIMSQVGFVATYILFTAENLISFIKQYIVDTPPWISHANIVIAQCIIMIPLVLIRNLTKLSFVSVVSSIFIIVGLIIIFWYSGLNLYINGIGPNITNFNSTSWTMLIGVAVTSFEGIGLILPIESSMKQPEKFPMVLSTSMAVITVVFVAIGTVGYLSFGEKIKSIIILNLPQNSIAVQSILILYSIAVFLTAPLQLFPAIKIGESLIFRHKGKVVSHHSSSTTRRTEEEEEEGKLYHHSGKYNPQVKWLKNLFRSIAVATICTLAYLNSNNIDKFVSFNGCFACIPLVYIYPPLIHLKTIKARLAVNKTLFNWSVIVFDYLLITVGIILVVYSTYQIIFLN</sequence>
<evidence type="ECO:0000256" key="5">
    <source>
        <dbReference type="ARBA" id="ARBA00023136"/>
    </source>
</evidence>
<dbReference type="Proteomes" id="UP000000709">
    <property type="component" value="Unassembled WGS sequence"/>
</dbReference>
<proteinExistence type="inferred from homology"/>
<dbReference type="GO" id="GO:0005302">
    <property type="term" value="F:L-tyrosine transmembrane transporter activity"/>
    <property type="evidence" value="ECO:0007669"/>
    <property type="project" value="TreeGrafter"/>
</dbReference>